<evidence type="ECO:0000313" key="1">
    <source>
        <dbReference type="EMBL" id="KKM18409.1"/>
    </source>
</evidence>
<comment type="caution">
    <text evidence="1">The sequence shown here is derived from an EMBL/GenBank/DDBJ whole genome shotgun (WGS) entry which is preliminary data.</text>
</comment>
<name>A0A0F9IFB1_9ZZZZ</name>
<dbReference type="EMBL" id="LAZR01014227">
    <property type="protein sequence ID" value="KKM18409.1"/>
    <property type="molecule type" value="Genomic_DNA"/>
</dbReference>
<protein>
    <submittedName>
        <fullName evidence="1">Uncharacterized protein</fullName>
    </submittedName>
</protein>
<gene>
    <name evidence="1" type="ORF">LCGC14_1665930</name>
</gene>
<reference evidence="1" key="1">
    <citation type="journal article" date="2015" name="Nature">
        <title>Complex archaea that bridge the gap between prokaryotes and eukaryotes.</title>
        <authorList>
            <person name="Spang A."/>
            <person name="Saw J.H."/>
            <person name="Jorgensen S.L."/>
            <person name="Zaremba-Niedzwiedzka K."/>
            <person name="Martijn J."/>
            <person name="Lind A.E."/>
            <person name="van Eijk R."/>
            <person name="Schleper C."/>
            <person name="Guy L."/>
            <person name="Ettema T.J."/>
        </authorList>
    </citation>
    <scope>NUCLEOTIDE SEQUENCE</scope>
</reference>
<dbReference type="AlphaFoldDB" id="A0A0F9IFB1"/>
<sequence length="126" mass="14064">MNAKVVINTKEMTKDDIRDFVQMIREWELRTPKATICGVLFVTDPEITSEEAKRIFEGVFPKFEHLVEIPGGQTQLLRLGTRGITVEGKLMGTCDELTLSIGEASEEEIKSLQEAEAIALVKINKG</sequence>
<organism evidence="1">
    <name type="scientific">marine sediment metagenome</name>
    <dbReference type="NCBI Taxonomy" id="412755"/>
    <lineage>
        <taxon>unclassified sequences</taxon>
        <taxon>metagenomes</taxon>
        <taxon>ecological metagenomes</taxon>
    </lineage>
</organism>
<accession>A0A0F9IFB1</accession>
<proteinExistence type="predicted"/>